<dbReference type="RefSeq" id="WP_054863644.1">
    <property type="nucleotide sequence ID" value="NZ_MWPH01000003.1"/>
</dbReference>
<keyword evidence="1" id="KW-1133">Transmembrane helix</keyword>
<evidence type="ECO:0000256" key="1">
    <source>
        <dbReference type="SAM" id="Phobius"/>
    </source>
</evidence>
<gene>
    <name evidence="2" type="ORF">B2G88_15385</name>
</gene>
<keyword evidence="1" id="KW-0472">Membrane</keyword>
<evidence type="ECO:0000313" key="2">
    <source>
        <dbReference type="EMBL" id="OVE83802.1"/>
    </source>
</evidence>
<protein>
    <submittedName>
        <fullName evidence="2">Uncharacterized protein</fullName>
    </submittedName>
</protein>
<organism evidence="2 3">
    <name type="scientific">Natronolimnobius baerhuensis</name>
    <dbReference type="NCBI Taxonomy" id="253108"/>
    <lineage>
        <taxon>Archaea</taxon>
        <taxon>Methanobacteriati</taxon>
        <taxon>Methanobacteriota</taxon>
        <taxon>Stenosarchaea group</taxon>
        <taxon>Halobacteria</taxon>
        <taxon>Halobacteriales</taxon>
        <taxon>Natrialbaceae</taxon>
        <taxon>Natronolimnobius</taxon>
    </lineage>
</organism>
<keyword evidence="1" id="KW-0812">Transmembrane</keyword>
<dbReference type="EMBL" id="MWPH01000003">
    <property type="protein sequence ID" value="OVE83802.1"/>
    <property type="molecule type" value="Genomic_DNA"/>
</dbReference>
<comment type="caution">
    <text evidence="2">The sequence shown here is derived from an EMBL/GenBank/DDBJ whole genome shotgun (WGS) entry which is preliminary data.</text>
</comment>
<sequence length="72" mass="7803">MTGTLTIAISMAQALIQLRHTIRVGAREHLPSGSRLRWRLRTLVPLSLALIIVALATVGYLELVGTVLASLE</sequence>
<dbReference type="Proteomes" id="UP000196084">
    <property type="component" value="Unassembled WGS sequence"/>
</dbReference>
<feature type="transmembrane region" description="Helical" evidence="1">
    <location>
        <begin position="43"/>
        <end position="61"/>
    </location>
</feature>
<dbReference type="OrthoDB" id="379770at2157"/>
<evidence type="ECO:0000313" key="3">
    <source>
        <dbReference type="Proteomes" id="UP000196084"/>
    </source>
</evidence>
<keyword evidence="3" id="KW-1185">Reference proteome</keyword>
<name>A0A202E698_9EURY</name>
<proteinExistence type="predicted"/>
<dbReference type="AlphaFoldDB" id="A0A202E698"/>
<accession>A0A202E698</accession>
<reference evidence="2 3" key="1">
    <citation type="submission" date="2017-02" db="EMBL/GenBank/DDBJ databases">
        <title>Natronthermophilus aegyptiacus gen. nov.,sp. nov., an aerobic, extremely halophilic alkalithermophilic archaeon isolated from the athalassohaline Wadi An Natrun, Egypt.</title>
        <authorList>
            <person name="Zhao B."/>
        </authorList>
    </citation>
    <scope>NUCLEOTIDE SEQUENCE [LARGE SCALE GENOMIC DNA]</scope>
    <source>
        <strain evidence="2 3">CGMCC 1.3597</strain>
    </source>
</reference>